<evidence type="ECO:0000256" key="10">
    <source>
        <dbReference type="ARBA" id="ARBA00022989"/>
    </source>
</evidence>
<evidence type="ECO:0000256" key="19">
    <source>
        <dbReference type="SAM" id="MobiDB-lite"/>
    </source>
</evidence>
<evidence type="ECO:0000256" key="4">
    <source>
        <dbReference type="ARBA" id="ARBA00022553"/>
    </source>
</evidence>
<evidence type="ECO:0000256" key="6">
    <source>
        <dbReference type="ARBA" id="ARBA00022692"/>
    </source>
</evidence>
<evidence type="ECO:0000256" key="1">
    <source>
        <dbReference type="ARBA" id="ARBA00004644"/>
    </source>
</evidence>
<dbReference type="OMA" id="RCREVYE"/>
<reference evidence="22" key="2">
    <citation type="submission" date="2025-09" db="UniProtKB">
        <authorList>
            <consortium name="Ensembl"/>
        </authorList>
    </citation>
    <scope>IDENTIFICATION</scope>
</reference>
<evidence type="ECO:0000256" key="2">
    <source>
        <dbReference type="ARBA" id="ARBA00006476"/>
    </source>
</evidence>
<keyword evidence="12 18" id="KW-0472">Membrane</keyword>
<dbReference type="Pfam" id="PF01284">
    <property type="entry name" value="MARVEL"/>
    <property type="match status" value="1"/>
</dbReference>
<feature type="domain" description="MARVEL" evidence="21">
    <location>
        <begin position="15"/>
        <end position="222"/>
    </location>
</feature>
<keyword evidence="14" id="KW-0968">Cytoplasmic vesicle</keyword>
<keyword evidence="23" id="KW-1185">Reference proteome</keyword>
<keyword evidence="9" id="KW-0832">Ubl conjugation</keyword>
<comment type="subcellular location">
    <subcellularLocation>
        <location evidence="1">Cytoplasmic vesicle</location>
        <location evidence="1">Secretory vesicle</location>
        <location evidence="1">Synaptic vesicle membrane</location>
        <topology evidence="1">Multi-pass membrane protein</topology>
    </subcellularLocation>
    <subcellularLocation>
        <location evidence="15">Synapse</location>
        <location evidence="15">Synaptosome</location>
    </subcellularLocation>
</comment>
<evidence type="ECO:0000256" key="7">
    <source>
        <dbReference type="ARBA" id="ARBA00022737"/>
    </source>
</evidence>
<feature type="region of interest" description="Disordered" evidence="19">
    <location>
        <begin position="226"/>
        <end position="250"/>
    </location>
</feature>
<evidence type="ECO:0000256" key="17">
    <source>
        <dbReference type="ARBA" id="ARBA00062829"/>
    </source>
</evidence>
<evidence type="ECO:0000256" key="13">
    <source>
        <dbReference type="ARBA" id="ARBA00023180"/>
    </source>
</evidence>
<gene>
    <name evidence="22" type="primary">LOC115602860</name>
</gene>
<evidence type="ECO:0000256" key="12">
    <source>
        <dbReference type="ARBA" id="ARBA00023136"/>
    </source>
</evidence>
<keyword evidence="8" id="KW-0106">Calcium</keyword>
<feature type="compositionally biased region" description="Low complexity" evidence="19">
    <location>
        <begin position="238"/>
        <end position="247"/>
    </location>
</feature>
<dbReference type="InterPro" id="IPR001285">
    <property type="entry name" value="Synaptophysin/porin"/>
</dbReference>
<evidence type="ECO:0000313" key="22">
    <source>
        <dbReference type="Ensembl" id="ENSSHBP00005008987.1"/>
    </source>
</evidence>
<dbReference type="InterPro" id="IPR008253">
    <property type="entry name" value="Marvel"/>
</dbReference>
<dbReference type="GO" id="GO:0043005">
    <property type="term" value="C:neuron projection"/>
    <property type="evidence" value="ECO:0007669"/>
    <property type="project" value="UniProtKB-KW"/>
</dbReference>
<feature type="transmembrane region" description="Helical" evidence="20">
    <location>
        <begin position="200"/>
        <end position="218"/>
    </location>
</feature>
<comment type="function">
    <text evidence="16">Possibly involved in structural functions as organizing other membrane components or in targeting the vesicles to the plasma membrane. Involved in the regulation of short-term and long-term synaptic plasticity.</text>
</comment>
<evidence type="ECO:0000256" key="18">
    <source>
        <dbReference type="PROSITE-ProRule" id="PRU00581"/>
    </source>
</evidence>
<feature type="transmembrane region" description="Helical" evidence="20">
    <location>
        <begin position="101"/>
        <end position="123"/>
    </location>
</feature>
<dbReference type="PANTHER" id="PTHR10306:SF10">
    <property type="entry name" value="SYNAPTOPHYSIN"/>
    <property type="match status" value="1"/>
</dbReference>
<evidence type="ECO:0000256" key="20">
    <source>
        <dbReference type="SAM" id="Phobius"/>
    </source>
</evidence>
<dbReference type="PRINTS" id="PR00220">
    <property type="entry name" value="SYNAPTOPHYSN"/>
</dbReference>
<keyword evidence="6 18" id="KW-0812">Transmembrane</keyword>
<dbReference type="InParanoid" id="A0A672U2V5"/>
<keyword evidence="5" id="KW-0771">Synaptosome</keyword>
<dbReference type="AlphaFoldDB" id="A0A672U2V5"/>
<comment type="subunit">
    <text evidence="17">Homohexamer or homotetramer. Interacts with SRCIN1. Interacts with VAMP2; the interaction is inhibited by interaction of VAPM2 with SEPT8.</text>
</comment>
<reference evidence="22" key="1">
    <citation type="submission" date="2025-08" db="UniProtKB">
        <authorList>
            <consortium name="Ensembl"/>
        </authorList>
    </citation>
    <scope>IDENTIFICATION</scope>
</reference>
<organism evidence="22 23">
    <name type="scientific">Strigops habroptila</name>
    <name type="common">Kakapo</name>
    <dbReference type="NCBI Taxonomy" id="2489341"/>
    <lineage>
        <taxon>Eukaryota</taxon>
        <taxon>Metazoa</taxon>
        <taxon>Chordata</taxon>
        <taxon>Craniata</taxon>
        <taxon>Vertebrata</taxon>
        <taxon>Euteleostomi</taxon>
        <taxon>Archelosauria</taxon>
        <taxon>Archosauria</taxon>
        <taxon>Dinosauria</taxon>
        <taxon>Saurischia</taxon>
        <taxon>Theropoda</taxon>
        <taxon>Coelurosauria</taxon>
        <taxon>Aves</taxon>
        <taxon>Neognathae</taxon>
        <taxon>Neoaves</taxon>
        <taxon>Telluraves</taxon>
        <taxon>Australaves</taxon>
        <taxon>Psittaciformes</taxon>
        <taxon>Psittacidae</taxon>
        <taxon>Strigops</taxon>
    </lineage>
</organism>
<evidence type="ECO:0000256" key="16">
    <source>
        <dbReference type="ARBA" id="ARBA00046094"/>
    </source>
</evidence>
<keyword evidence="4" id="KW-0597">Phosphoprotein</keyword>
<evidence type="ECO:0000313" key="23">
    <source>
        <dbReference type="Proteomes" id="UP000472266"/>
    </source>
</evidence>
<keyword evidence="7" id="KW-0677">Repeat</keyword>
<feature type="compositionally biased region" description="Basic residues" evidence="19">
    <location>
        <begin position="278"/>
        <end position="289"/>
    </location>
</feature>
<feature type="compositionally biased region" description="Low complexity" evidence="19">
    <location>
        <begin position="264"/>
        <end position="277"/>
    </location>
</feature>
<keyword evidence="10 20" id="KW-1133">Transmembrane helix</keyword>
<dbReference type="Proteomes" id="UP000472266">
    <property type="component" value="Unplaced"/>
</dbReference>
<proteinExistence type="inferred from homology"/>
<dbReference type="PROSITE" id="PS51225">
    <property type="entry name" value="MARVEL"/>
    <property type="match status" value="1"/>
</dbReference>
<dbReference type="GO" id="GO:0030672">
    <property type="term" value="C:synaptic vesicle membrane"/>
    <property type="evidence" value="ECO:0007669"/>
    <property type="project" value="UniProtKB-SubCell"/>
</dbReference>
<dbReference type="GeneTree" id="ENSGT01030000234637"/>
<evidence type="ECO:0000256" key="11">
    <source>
        <dbReference type="ARBA" id="ARBA00023018"/>
    </source>
</evidence>
<feature type="transmembrane region" description="Helical" evidence="20">
    <location>
        <begin position="135"/>
        <end position="158"/>
    </location>
</feature>
<evidence type="ECO:0000256" key="5">
    <source>
        <dbReference type="ARBA" id="ARBA00022599"/>
    </source>
</evidence>
<dbReference type="Ensembl" id="ENSSHBT00005010828.1">
    <property type="protein sequence ID" value="ENSSHBP00005008987.1"/>
    <property type="gene ID" value="ENSSHBG00005007854.1"/>
</dbReference>
<protein>
    <recommendedName>
        <fullName evidence="3">Synaptophysin</fullName>
    </recommendedName>
</protein>
<evidence type="ECO:0000256" key="3">
    <source>
        <dbReference type="ARBA" id="ARBA00014277"/>
    </source>
</evidence>
<feature type="region of interest" description="Disordered" evidence="19">
    <location>
        <begin position="264"/>
        <end position="339"/>
    </location>
</feature>
<evidence type="ECO:0000256" key="8">
    <source>
        <dbReference type="ARBA" id="ARBA00022837"/>
    </source>
</evidence>
<keyword evidence="13" id="KW-0325">Glycoprotein</keyword>
<sequence length="339" mass="35147">MEMLNQLVARGQFRVLKEPLGFIKVLEWVFSIFAFATCGGYSGSLELSVECPPPNRSAPDIAVTFGYPFRLHQVYFEAPSCAGGPPERVFLLGDFSSAAQFFVAVGVGAFLSAGAALGGYLGLPRAFGPGARGPRVDLGVTAALAFLWLVASCAWAAALAGVKAATAPAGVLAQISACRRSGVRCRPQGAPRTSGLNTSVVFGFLNLVLWTGNIWFVFKETGWGGLGARPPPPRGPREGACPRGGVRAARRGVRAARGGLRTAWGGLPARLRPGGVRPPRRGLRPRGPHLLRQPDVGSSPAAGGAVPRSRPGRHPPGAGPGDGPRPLLRGGRGRAVGGA</sequence>
<dbReference type="PANTHER" id="PTHR10306">
    <property type="entry name" value="SYNAPTOPHYSIN"/>
    <property type="match status" value="1"/>
</dbReference>
<evidence type="ECO:0000259" key="21">
    <source>
        <dbReference type="PROSITE" id="PS51225"/>
    </source>
</evidence>
<comment type="similarity">
    <text evidence="2">Belongs to the synaptophysin/synaptobrevin family.</text>
</comment>
<evidence type="ECO:0000256" key="14">
    <source>
        <dbReference type="ARBA" id="ARBA00023329"/>
    </source>
</evidence>
<keyword evidence="11" id="KW-0770">Synapse</keyword>
<accession>A0A672U2V5</accession>
<evidence type="ECO:0000256" key="15">
    <source>
        <dbReference type="ARBA" id="ARBA00034102"/>
    </source>
</evidence>
<dbReference type="GO" id="GO:0048786">
    <property type="term" value="C:presynaptic active zone"/>
    <property type="evidence" value="ECO:0007669"/>
    <property type="project" value="TreeGrafter"/>
</dbReference>
<evidence type="ECO:0000256" key="9">
    <source>
        <dbReference type="ARBA" id="ARBA00022843"/>
    </source>
</evidence>
<name>A0A672U2V5_STRHB</name>